<reference evidence="1 2" key="1">
    <citation type="submission" date="2017-03" db="EMBL/GenBank/DDBJ databases">
        <title>WGS assembly of Porphyra umbilicalis.</title>
        <authorList>
            <person name="Brawley S.H."/>
            <person name="Blouin N.A."/>
            <person name="Ficko-Blean E."/>
            <person name="Wheeler G.L."/>
            <person name="Lohr M."/>
            <person name="Goodson H.V."/>
            <person name="Jenkins J.W."/>
            <person name="Blaby-Haas C.E."/>
            <person name="Helliwell K.E."/>
            <person name="Chan C."/>
            <person name="Marriage T."/>
            <person name="Bhattacharya D."/>
            <person name="Klein A.S."/>
            <person name="Badis Y."/>
            <person name="Brodie J."/>
            <person name="Cao Y."/>
            <person name="Collen J."/>
            <person name="Dittami S.M."/>
            <person name="Gachon C.M."/>
            <person name="Green B.R."/>
            <person name="Karpowicz S."/>
            <person name="Kim J.W."/>
            <person name="Kudahl U."/>
            <person name="Lin S."/>
            <person name="Michel G."/>
            <person name="Mittag M."/>
            <person name="Olson B.J."/>
            <person name="Pangilinan J."/>
            <person name="Peng Y."/>
            <person name="Qiu H."/>
            <person name="Shu S."/>
            <person name="Singer J.T."/>
            <person name="Smith A.G."/>
            <person name="Sprecher B.N."/>
            <person name="Wagner V."/>
            <person name="Wang W."/>
            <person name="Wang Z.-Y."/>
            <person name="Yan J."/>
            <person name="Yarish C."/>
            <person name="Zoeuner-Riek S."/>
            <person name="Zhuang Y."/>
            <person name="Zou Y."/>
            <person name="Lindquist E.A."/>
            <person name="Grimwood J."/>
            <person name="Barry K."/>
            <person name="Rokhsar D.S."/>
            <person name="Schmutz J."/>
            <person name="Stiller J.W."/>
            <person name="Grossman A.R."/>
            <person name="Prochnik S.E."/>
        </authorList>
    </citation>
    <scope>NUCLEOTIDE SEQUENCE [LARGE SCALE GENOMIC DNA]</scope>
    <source>
        <strain evidence="1">4086291</strain>
    </source>
</reference>
<keyword evidence="2" id="KW-1185">Reference proteome</keyword>
<name>A0A1X6NQ33_PORUM</name>
<proteinExistence type="predicted"/>
<dbReference type="EMBL" id="KV919232">
    <property type="protein sequence ID" value="OSX70606.1"/>
    <property type="molecule type" value="Genomic_DNA"/>
</dbReference>
<gene>
    <name evidence="1" type="ORF">BU14_0711s0003</name>
</gene>
<dbReference type="AlphaFoldDB" id="A0A1X6NQ33"/>
<protein>
    <submittedName>
        <fullName evidence="1">Uncharacterized protein</fullName>
    </submittedName>
</protein>
<evidence type="ECO:0000313" key="2">
    <source>
        <dbReference type="Proteomes" id="UP000218209"/>
    </source>
</evidence>
<evidence type="ECO:0000313" key="1">
    <source>
        <dbReference type="EMBL" id="OSX70606.1"/>
    </source>
</evidence>
<organism evidence="1 2">
    <name type="scientific">Porphyra umbilicalis</name>
    <name type="common">Purple laver</name>
    <name type="synonym">Red alga</name>
    <dbReference type="NCBI Taxonomy" id="2786"/>
    <lineage>
        <taxon>Eukaryota</taxon>
        <taxon>Rhodophyta</taxon>
        <taxon>Bangiophyceae</taxon>
        <taxon>Bangiales</taxon>
        <taxon>Bangiaceae</taxon>
        <taxon>Porphyra</taxon>
    </lineage>
</organism>
<dbReference type="Proteomes" id="UP000218209">
    <property type="component" value="Unassembled WGS sequence"/>
</dbReference>
<accession>A0A1X6NQ33</accession>
<dbReference type="OrthoDB" id="90882at2759"/>
<sequence>MGQRRNFNELKHNLSFLVALQDGTQEVVFPHYHRYLSAENGETLRKRIEPHTVVLNCGDVLIFRQDLVHHGASSIGVNHRVHWYADGAAPNDKSGILYVNIDRSISQTLRRRRSTTPLGARCVNGRLLFVGLQLAVLAPVPTLLPPCDDIPRRRHPPDLCHPSAGSCPRRPPLIPPRAVLKMEIGSPARAPTEDQDLAGATSFMPMSRGVVHVYYSAYFAIVGMDGADSFLLTHPTLPLGRFATIAGGDTRGGTGFWGETRASETRMLGGGGRGCVNGGGCLGSGGEARGVDARSLVTGCFDNGGGRW</sequence>